<dbReference type="EMBL" id="SRPO01000121">
    <property type="protein sequence ID" value="KAG5939992.1"/>
    <property type="molecule type" value="Genomic_DNA"/>
</dbReference>
<organism evidence="1 2">
    <name type="scientific">Claviceps pazoutovae</name>
    <dbReference type="NCBI Taxonomy" id="1649127"/>
    <lineage>
        <taxon>Eukaryota</taxon>
        <taxon>Fungi</taxon>
        <taxon>Dikarya</taxon>
        <taxon>Ascomycota</taxon>
        <taxon>Pezizomycotina</taxon>
        <taxon>Sordariomycetes</taxon>
        <taxon>Hypocreomycetidae</taxon>
        <taxon>Hypocreales</taxon>
        <taxon>Clavicipitaceae</taxon>
        <taxon>Claviceps</taxon>
    </lineage>
</organism>
<dbReference type="OrthoDB" id="4424523at2759"/>
<evidence type="ECO:0000313" key="1">
    <source>
        <dbReference type="EMBL" id="KAG5939992.1"/>
    </source>
</evidence>
<name>A0A9P7MDF6_9HYPO</name>
<comment type="caution">
    <text evidence="1">The sequence shown here is derived from an EMBL/GenBank/DDBJ whole genome shotgun (WGS) entry which is preliminary data.</text>
</comment>
<reference evidence="1 2" key="1">
    <citation type="journal article" date="2020" name="bioRxiv">
        <title>Whole genome comparisons of ergot fungi reveals the divergence and evolution of species within the genus Claviceps are the result of varying mechanisms driving genome evolution and host range expansion.</title>
        <authorList>
            <person name="Wyka S.A."/>
            <person name="Mondo S.J."/>
            <person name="Liu M."/>
            <person name="Dettman J."/>
            <person name="Nalam V."/>
            <person name="Broders K.D."/>
        </authorList>
    </citation>
    <scope>NUCLEOTIDE SEQUENCE [LARGE SCALE GENOMIC DNA]</scope>
    <source>
        <strain evidence="1 2">CCC 1485</strain>
    </source>
</reference>
<dbReference type="Proteomes" id="UP000706124">
    <property type="component" value="Unassembled WGS sequence"/>
</dbReference>
<proteinExistence type="predicted"/>
<sequence>MSSNAANGDRVVKTNTYLDHSKKPDVDANLIRSHLTCGKFRDSVWGLVIYRCCHSSDEDWARLLHRLRSELEQDAAYFICQDLLPIHDLHVIDDPSLYEASIYQVRRHFQAWVPENLKTRLRPGATDLDDDVDWVYATTTPRYEYCIYVDDVCLESLYQPGPNFPVVKLLCKTWESPFPPEEMGDYLVPAPFHDGVTTDWEEDVGWMYLPVVEYLYKYYLLLKTSWDEQYARPPFIDGYEDESNFVGHWRRE</sequence>
<evidence type="ECO:0000313" key="2">
    <source>
        <dbReference type="Proteomes" id="UP000706124"/>
    </source>
</evidence>
<dbReference type="AlphaFoldDB" id="A0A9P7MDF6"/>
<gene>
    <name evidence="1" type="ORF">E4U60_000668</name>
</gene>
<accession>A0A9P7MDF6</accession>
<keyword evidence="2" id="KW-1185">Reference proteome</keyword>
<protein>
    <submittedName>
        <fullName evidence="1">Uncharacterized protein</fullName>
    </submittedName>
</protein>